<dbReference type="KEGG" id="paa:Paes_2363"/>
<dbReference type="InterPro" id="IPR017113">
    <property type="entry name" value="Antirestriction_ArdC"/>
</dbReference>
<dbReference type="Proteomes" id="UP000002725">
    <property type="component" value="Plasmid pPAES01"/>
</dbReference>
<evidence type="ECO:0000313" key="3">
    <source>
        <dbReference type="EMBL" id="ACF47354.1"/>
    </source>
</evidence>
<reference evidence="3" key="1">
    <citation type="submission" date="2008-06" db="EMBL/GenBank/DDBJ databases">
        <title>Complete sequence of plasmid of Prosthecochloris aestuarii DSM 271.</title>
        <authorList>
            <consortium name="US DOE Joint Genome Institute"/>
            <person name="Lucas S."/>
            <person name="Copeland A."/>
            <person name="Lapidus A."/>
            <person name="Glavina del Rio T."/>
            <person name="Dalin E."/>
            <person name="Tice H."/>
            <person name="Bruce D."/>
            <person name="Goodwin L."/>
            <person name="Pitluck S."/>
            <person name="Schmutz J."/>
            <person name="Larimer F."/>
            <person name="Land M."/>
            <person name="Hauser L."/>
            <person name="Kyrpides N."/>
            <person name="Anderson I."/>
            <person name="Liu Z."/>
            <person name="Li T."/>
            <person name="Zhao F."/>
            <person name="Overmann J."/>
            <person name="Bryant D.A."/>
            <person name="Richardson P."/>
        </authorList>
    </citation>
    <scope>NUCLEOTIDE SEQUENCE [LARGE SCALE GENOMIC DNA]</scope>
    <source>
        <strain evidence="3">DSM 271</strain>
        <plasmid evidence="3">pPAES01</plasmid>
    </source>
</reference>
<protein>
    <recommendedName>
        <fullName evidence="5">Antirestriction protein</fullName>
    </recommendedName>
</protein>
<keyword evidence="4" id="KW-1185">Reference proteome</keyword>
<geneLocation type="plasmid" evidence="3 4">
    <name>pPAES01</name>
</geneLocation>
<dbReference type="InterPro" id="IPR013610">
    <property type="entry name" value="ArdC_N"/>
</dbReference>
<dbReference type="PIRSF" id="PIRSF037112">
    <property type="entry name" value="Antirestriction_ArdC"/>
    <property type="match status" value="1"/>
</dbReference>
<dbReference type="InterPro" id="IPR041459">
    <property type="entry name" value="MPTase-PolyVal"/>
</dbReference>
<evidence type="ECO:0000259" key="2">
    <source>
        <dbReference type="Pfam" id="PF18818"/>
    </source>
</evidence>
<keyword evidence="3" id="KW-0614">Plasmid</keyword>
<dbReference type="HOGENOM" id="CLU_041111_0_0_10"/>
<proteinExistence type="predicted"/>
<dbReference type="RefSeq" id="WP_012509559.1">
    <property type="nucleotide sequence ID" value="NC_011061.1"/>
</dbReference>
<evidence type="ECO:0000259" key="1">
    <source>
        <dbReference type="Pfam" id="PF08401"/>
    </source>
</evidence>
<evidence type="ECO:0000313" key="4">
    <source>
        <dbReference type="Proteomes" id="UP000002725"/>
    </source>
</evidence>
<organism evidence="3 4">
    <name type="scientific">Prosthecochloris aestuarii (strain DSM 271 / SK 413)</name>
    <dbReference type="NCBI Taxonomy" id="290512"/>
    <lineage>
        <taxon>Bacteria</taxon>
        <taxon>Pseudomonadati</taxon>
        <taxon>Chlorobiota</taxon>
        <taxon>Chlorobiia</taxon>
        <taxon>Chlorobiales</taxon>
        <taxon>Chlorobiaceae</taxon>
        <taxon>Prosthecochloris</taxon>
    </lineage>
</organism>
<dbReference type="Pfam" id="PF08401">
    <property type="entry name" value="ArdcN"/>
    <property type="match status" value="1"/>
</dbReference>
<gene>
    <name evidence="3" type="ordered locus">Paes_2363</name>
</gene>
<dbReference type="eggNOG" id="COG4227">
    <property type="taxonomic scope" value="Bacteria"/>
</dbReference>
<dbReference type="GO" id="GO:0003697">
    <property type="term" value="F:single-stranded DNA binding"/>
    <property type="evidence" value="ECO:0007669"/>
    <property type="project" value="InterPro"/>
</dbReference>
<feature type="domain" description="N-terminal" evidence="1">
    <location>
        <begin position="4"/>
        <end position="106"/>
    </location>
</feature>
<dbReference type="AlphaFoldDB" id="B4S9M7"/>
<name>B4S9M7_PROA2</name>
<feature type="domain" description="Polyvalent protein metallopeptidase" evidence="2">
    <location>
        <begin position="141"/>
        <end position="255"/>
    </location>
</feature>
<accession>B4S9M7</accession>
<sequence length="275" mass="30793">MSVKVYQIITDRIIRQLEEGVVPWRKEWQAGLPKNLVSGKEYRGINLMLLAEANCEYFVTKKQVSSLGGRIRCKGYPVIYWNIIEKEDPETGEIRSIPFLRYYRVYPVSGVEGIEDPECNNRDNPVDAAEQVIEGMPDRPVIEYGGDRACYIPARDMIRLPARSSFYSIEGFYSTAFHELVHSTGHASRLNRKGIAELEGYGTHSYSEEELVAEMGAAFLSGHCGILNQTLENSAVYISHWIGALKADPKLIVQIGAQAQKAVDYILGATDKDPG</sequence>
<dbReference type="Pfam" id="PF18818">
    <property type="entry name" value="MPTase-PolyVal"/>
    <property type="match status" value="1"/>
</dbReference>
<evidence type="ECO:0008006" key="5">
    <source>
        <dbReference type="Google" id="ProtNLM"/>
    </source>
</evidence>
<dbReference type="EMBL" id="CP001109">
    <property type="protein sequence ID" value="ACF47354.1"/>
    <property type="molecule type" value="Genomic_DNA"/>
</dbReference>